<dbReference type="RefSeq" id="XP_007505438.1">
    <property type="nucleotide sequence ID" value="XM_007505376.2"/>
</dbReference>
<dbReference type="Ensembl" id="ENSMODT00000001248.4">
    <property type="protein sequence ID" value="ENSMODP00000001223.3"/>
    <property type="gene ID" value="ENSMODG00000001030.4"/>
</dbReference>
<name>F6ZF75_MONDO</name>
<dbReference type="Proteomes" id="UP000002280">
    <property type="component" value="Chromosome 8"/>
</dbReference>
<dbReference type="HOGENOM" id="CLU_1277285_0_0_1"/>
<dbReference type="GO" id="GO:0017148">
    <property type="term" value="P:negative regulation of translation"/>
    <property type="evidence" value="ECO:0000318"/>
    <property type="project" value="GO_Central"/>
</dbReference>
<proteinExistence type="inferred from homology"/>
<dbReference type="InterPro" id="IPR004394">
    <property type="entry name" value="Iojap/RsfS/C7orf30"/>
</dbReference>
<comment type="function">
    <text evidence="4">Required for normal mitochondrial ribosome function and mitochondrial translation. May play a role in ribosome biogenesis by preventing premature association of the 28S and 39S ribosomal subunits. Interacts with mitochondrial ribosomal protein uL14m (MRPL14), probably blocking formation of intersubunit bridge B8, preventing association of the 28S and 39S ribosomal subunits. Addition to isolated mitochondrial ribosomal subunits partially inhibits translation, probably by interfering with the association of the 28S and 39S ribosomal subunits and the formation of functional ribosomes. May also participate in the assembly and/or regulation of the stability of the large subunit of the mitochondrial ribosome. May function as a ribosomal silencing factor.</text>
</comment>
<keyword evidence="7" id="KW-1185">Reference proteome</keyword>
<keyword evidence="3" id="KW-0496">Mitochondrion</keyword>
<comment type="subcellular location">
    <subcellularLocation>
        <location evidence="1">Mitochondrion</location>
    </subcellularLocation>
</comment>
<evidence type="ECO:0000256" key="1">
    <source>
        <dbReference type="ARBA" id="ARBA00004173"/>
    </source>
</evidence>
<dbReference type="Gene3D" id="3.30.460.10">
    <property type="entry name" value="Beta Polymerase, domain 2"/>
    <property type="match status" value="1"/>
</dbReference>
<dbReference type="GO" id="GO:0043023">
    <property type="term" value="F:ribosomal large subunit binding"/>
    <property type="evidence" value="ECO:0000318"/>
    <property type="project" value="GO_Central"/>
</dbReference>
<dbReference type="InterPro" id="IPR043519">
    <property type="entry name" value="NT_sf"/>
</dbReference>
<organism evidence="6 7">
    <name type="scientific">Monodelphis domestica</name>
    <name type="common">Gray short-tailed opossum</name>
    <dbReference type="NCBI Taxonomy" id="13616"/>
    <lineage>
        <taxon>Eukaryota</taxon>
        <taxon>Metazoa</taxon>
        <taxon>Chordata</taxon>
        <taxon>Craniata</taxon>
        <taxon>Vertebrata</taxon>
        <taxon>Euteleostomi</taxon>
        <taxon>Mammalia</taxon>
        <taxon>Metatheria</taxon>
        <taxon>Didelphimorphia</taxon>
        <taxon>Didelphidae</taxon>
        <taxon>Monodelphis</taxon>
    </lineage>
</organism>
<evidence type="ECO:0000256" key="4">
    <source>
        <dbReference type="ARBA" id="ARBA00053669"/>
    </source>
</evidence>
<dbReference type="PANTHER" id="PTHR21043">
    <property type="entry name" value="IOJAP SUPERFAMILY ORTHOLOG"/>
    <property type="match status" value="1"/>
</dbReference>
<dbReference type="KEGG" id="mdo:100015785"/>
<comment type="similarity">
    <text evidence="2">Belongs to the Iojap/RsfS family.</text>
</comment>
<reference evidence="6 7" key="1">
    <citation type="journal article" date="2007" name="Nature">
        <title>Genome of the marsupial Monodelphis domestica reveals innovation in non-coding sequences.</title>
        <authorList>
            <person name="Mikkelsen T.S."/>
            <person name="Wakefield M.J."/>
            <person name="Aken B."/>
            <person name="Amemiya C.T."/>
            <person name="Chang J.L."/>
            <person name="Duke S."/>
            <person name="Garber M."/>
            <person name="Gentles A.J."/>
            <person name="Goodstadt L."/>
            <person name="Heger A."/>
            <person name="Jurka J."/>
            <person name="Kamal M."/>
            <person name="Mauceli E."/>
            <person name="Searle S.M."/>
            <person name="Sharpe T."/>
            <person name="Baker M.L."/>
            <person name="Batzer M.A."/>
            <person name="Benos P.V."/>
            <person name="Belov K."/>
            <person name="Clamp M."/>
            <person name="Cook A."/>
            <person name="Cuff J."/>
            <person name="Das R."/>
            <person name="Davidow L."/>
            <person name="Deakin J.E."/>
            <person name="Fazzari M.J."/>
            <person name="Glass J.L."/>
            <person name="Grabherr M."/>
            <person name="Greally J.M."/>
            <person name="Gu W."/>
            <person name="Hore T.A."/>
            <person name="Huttley G.A."/>
            <person name="Kleber M."/>
            <person name="Jirtle R.L."/>
            <person name="Koina E."/>
            <person name="Lee J.T."/>
            <person name="Mahony S."/>
            <person name="Marra M.A."/>
            <person name="Miller R.D."/>
            <person name="Nicholls R.D."/>
            <person name="Oda M."/>
            <person name="Papenfuss A.T."/>
            <person name="Parra Z.E."/>
            <person name="Pollock D.D."/>
            <person name="Ray D.A."/>
            <person name="Schein J.E."/>
            <person name="Speed T.P."/>
            <person name="Thompson K."/>
            <person name="VandeBerg J.L."/>
            <person name="Wade C.M."/>
            <person name="Walker J.A."/>
            <person name="Waters P.D."/>
            <person name="Webber C."/>
            <person name="Weidman J.R."/>
            <person name="Xie X."/>
            <person name="Zody M.C."/>
            <person name="Baldwin J."/>
            <person name="Abdouelleil A."/>
            <person name="Abdulkadir J."/>
            <person name="Abebe A."/>
            <person name="Abera B."/>
            <person name="Abreu J."/>
            <person name="Acer S.C."/>
            <person name="Aftuck L."/>
            <person name="Alexander A."/>
            <person name="An P."/>
            <person name="Anderson E."/>
            <person name="Anderson S."/>
            <person name="Arachi H."/>
            <person name="Azer M."/>
            <person name="Bachantsang P."/>
            <person name="Barry A."/>
            <person name="Bayul T."/>
            <person name="Berlin A."/>
            <person name="Bessette D."/>
            <person name="Bloom T."/>
            <person name="Bloom T."/>
            <person name="Boguslavskiy L."/>
            <person name="Bonnet C."/>
            <person name="Boukhgalter B."/>
            <person name="Bourzgui I."/>
            <person name="Brown A."/>
            <person name="Cahill P."/>
            <person name="Channer S."/>
            <person name="Cheshatsang Y."/>
            <person name="Chuda L."/>
            <person name="Citroen M."/>
            <person name="Collymore A."/>
            <person name="Cooke P."/>
            <person name="Costello M."/>
            <person name="D'Aco K."/>
            <person name="Daza R."/>
            <person name="De Haan G."/>
            <person name="DeGray S."/>
            <person name="DeMaso C."/>
            <person name="Dhargay N."/>
            <person name="Dooley K."/>
            <person name="Dooley E."/>
            <person name="Doricent M."/>
            <person name="Dorje P."/>
            <person name="Dorjee K."/>
            <person name="Dupes A."/>
            <person name="Elong R."/>
            <person name="Falk J."/>
            <person name="Farina A."/>
            <person name="Faro S."/>
            <person name="Ferguson D."/>
            <person name="Fisher S."/>
            <person name="Foley C.D."/>
            <person name="Franke A."/>
            <person name="Friedrich D."/>
            <person name="Gadbois L."/>
            <person name="Gearin G."/>
            <person name="Gearin C.R."/>
            <person name="Giannoukos G."/>
            <person name="Goode T."/>
            <person name="Graham J."/>
            <person name="Grandbois E."/>
            <person name="Grewal S."/>
            <person name="Gyaltsen K."/>
            <person name="Hafez N."/>
            <person name="Hagos B."/>
            <person name="Hall J."/>
            <person name="Henson C."/>
            <person name="Hollinger A."/>
            <person name="Honan T."/>
            <person name="Huard M.D."/>
            <person name="Hughes L."/>
            <person name="Hurhula B."/>
            <person name="Husby M.E."/>
            <person name="Kamat A."/>
            <person name="Kanga B."/>
            <person name="Kashin S."/>
            <person name="Khazanovich D."/>
            <person name="Kisner P."/>
            <person name="Lance K."/>
            <person name="Lara M."/>
            <person name="Lee W."/>
            <person name="Lennon N."/>
            <person name="Letendre F."/>
            <person name="LeVine R."/>
            <person name="Lipovsky A."/>
            <person name="Liu X."/>
            <person name="Liu J."/>
            <person name="Liu S."/>
            <person name="Lokyitsang T."/>
            <person name="Lokyitsang Y."/>
            <person name="Lubonja R."/>
            <person name="Lui A."/>
            <person name="MacDonald P."/>
            <person name="Magnisalis V."/>
            <person name="Maru K."/>
            <person name="Matthews C."/>
            <person name="McCusker W."/>
            <person name="McDonough S."/>
            <person name="Mehta T."/>
            <person name="Meldrim J."/>
            <person name="Meneus L."/>
            <person name="Mihai O."/>
            <person name="Mihalev A."/>
            <person name="Mihova T."/>
            <person name="Mittelman R."/>
            <person name="Mlenga V."/>
            <person name="Montmayeur A."/>
            <person name="Mulrain L."/>
            <person name="Navidi A."/>
            <person name="Naylor J."/>
            <person name="Negash T."/>
            <person name="Nguyen T."/>
            <person name="Nguyen N."/>
            <person name="Nicol R."/>
            <person name="Norbu C."/>
            <person name="Norbu N."/>
            <person name="Novod N."/>
            <person name="O'Neill B."/>
            <person name="Osman S."/>
            <person name="Markiewicz E."/>
            <person name="Oyono O.L."/>
            <person name="Patti C."/>
            <person name="Phunkhang P."/>
            <person name="Pierre F."/>
            <person name="Priest M."/>
            <person name="Raghuraman S."/>
            <person name="Rege F."/>
            <person name="Reyes R."/>
            <person name="Rise C."/>
            <person name="Rogov P."/>
            <person name="Ross K."/>
            <person name="Ryan E."/>
            <person name="Settipalli S."/>
            <person name="Shea T."/>
            <person name="Sherpa N."/>
            <person name="Shi L."/>
            <person name="Shih D."/>
            <person name="Sparrow T."/>
            <person name="Spaulding J."/>
            <person name="Stalker J."/>
            <person name="Stange-Thomann N."/>
            <person name="Stavropoulos S."/>
            <person name="Stone C."/>
            <person name="Strader C."/>
            <person name="Tesfaye S."/>
            <person name="Thomson T."/>
            <person name="Thoulutsang Y."/>
            <person name="Thoulutsang D."/>
            <person name="Topham K."/>
            <person name="Topping I."/>
            <person name="Tsamla T."/>
            <person name="Vassiliev H."/>
            <person name="Vo A."/>
            <person name="Wangchuk T."/>
            <person name="Wangdi T."/>
            <person name="Weiand M."/>
            <person name="Wilkinson J."/>
            <person name="Wilson A."/>
            <person name="Yadav S."/>
            <person name="Young G."/>
            <person name="Yu Q."/>
            <person name="Zembek L."/>
            <person name="Zhong D."/>
            <person name="Zimmer A."/>
            <person name="Zwirko Z."/>
            <person name="Jaffe D.B."/>
            <person name="Alvarez P."/>
            <person name="Brockman W."/>
            <person name="Butler J."/>
            <person name="Chin C."/>
            <person name="Gnerre S."/>
            <person name="MacCallum I."/>
            <person name="Graves J.A."/>
            <person name="Ponting C.P."/>
            <person name="Breen M."/>
            <person name="Samollow P.B."/>
            <person name="Lander E.S."/>
            <person name="Lindblad-Toh K."/>
        </authorList>
    </citation>
    <scope>NUCLEOTIDE SEQUENCE [LARGE SCALE GENOMIC DNA]</scope>
</reference>
<dbReference type="PANTHER" id="PTHR21043:SF0">
    <property type="entry name" value="MITOCHONDRIAL ASSEMBLY OF RIBOSOMAL LARGE SUBUNIT PROTEIN 1"/>
    <property type="match status" value="1"/>
</dbReference>
<reference evidence="6" key="3">
    <citation type="submission" date="2025-09" db="UniProtKB">
        <authorList>
            <consortium name="Ensembl"/>
        </authorList>
    </citation>
    <scope>IDENTIFICATION</scope>
</reference>
<evidence type="ECO:0000256" key="3">
    <source>
        <dbReference type="ARBA" id="ARBA00023128"/>
    </source>
</evidence>
<reference evidence="6" key="2">
    <citation type="submission" date="2025-08" db="UniProtKB">
        <authorList>
            <consortium name="Ensembl"/>
        </authorList>
    </citation>
    <scope>IDENTIFICATION</scope>
</reference>
<dbReference type="STRING" id="13616.ENSMODP00000001223"/>
<dbReference type="OrthoDB" id="21330at2759"/>
<dbReference type="Pfam" id="PF02410">
    <property type="entry name" value="RsfS"/>
    <property type="match status" value="1"/>
</dbReference>
<dbReference type="eggNOG" id="KOG3212">
    <property type="taxonomic scope" value="Eukaryota"/>
</dbReference>
<gene>
    <name evidence="6" type="primary">MALSU1</name>
</gene>
<dbReference type="Bgee" id="ENSMODG00000001030">
    <property type="expression patterns" value="Expressed in skeleton of lower jaw and 19 other cell types or tissues"/>
</dbReference>
<dbReference type="SUPFAM" id="SSF81301">
    <property type="entry name" value="Nucleotidyltransferase"/>
    <property type="match status" value="1"/>
</dbReference>
<sequence length="222" mass="24772">MGPGLRLGARSWGRLLQLLRPRAGAGWPGARPFAQAQRQPTSVLGLATGARGLWRAVRLNEAVVPAERAATAHVGPRFDIDLLVSLLRQENARDICVIWVSPALKYVDYFVVASGASPRHLQAMAQYLLKTHKFLRSPREAFARIEGKDSEDWLCVDFGCMVVHLMLPGTRETYELEKLWTLGTWDDQLAQIAPEVLPEDFILGFSPEGEPSAFPPLEFKRK</sequence>
<dbReference type="OMA" id="KEEGCPH"/>
<evidence type="ECO:0000313" key="6">
    <source>
        <dbReference type="Ensembl" id="ENSMODP00000001223.3"/>
    </source>
</evidence>
<dbReference type="AlphaFoldDB" id="F6ZF75"/>
<dbReference type="FunCoup" id="F6ZF75">
    <property type="interactions" value="818"/>
</dbReference>
<dbReference type="GO" id="GO:0005739">
    <property type="term" value="C:mitochondrion"/>
    <property type="evidence" value="ECO:0000318"/>
    <property type="project" value="GO_Central"/>
</dbReference>
<dbReference type="GO" id="GO:0090071">
    <property type="term" value="P:negative regulation of ribosome biogenesis"/>
    <property type="evidence" value="ECO:0000318"/>
    <property type="project" value="GO_Central"/>
</dbReference>
<dbReference type="NCBIfam" id="TIGR00090">
    <property type="entry name" value="rsfS_iojap_ybeB"/>
    <property type="match status" value="1"/>
</dbReference>
<evidence type="ECO:0000256" key="5">
    <source>
        <dbReference type="ARBA" id="ARBA00073331"/>
    </source>
</evidence>
<dbReference type="FunFam" id="3.30.460.10:FF:000018">
    <property type="entry name" value="Mitochondrial assembly of ribosomal large subunit 1"/>
    <property type="match status" value="1"/>
</dbReference>
<accession>F6ZF75</accession>
<dbReference type="GeneTree" id="ENSGT00390000015035"/>
<dbReference type="CTD" id="115416"/>
<dbReference type="HAMAP" id="MF_01477">
    <property type="entry name" value="Iojap_RsfS"/>
    <property type="match status" value="1"/>
</dbReference>
<dbReference type="GeneID" id="100015785"/>
<dbReference type="InParanoid" id="F6ZF75"/>
<evidence type="ECO:0000256" key="2">
    <source>
        <dbReference type="ARBA" id="ARBA00010574"/>
    </source>
</evidence>
<evidence type="ECO:0000313" key="7">
    <source>
        <dbReference type="Proteomes" id="UP000002280"/>
    </source>
</evidence>
<protein>
    <recommendedName>
        <fullName evidence="5">Mitochondrial assembly of ribosomal large subunit protein 1</fullName>
    </recommendedName>
</protein>